<name>A0AB33EK26_9PSED</name>
<organism evidence="1 2">
    <name type="scientific">Pseudomonas frederiksbergensis</name>
    <dbReference type="NCBI Taxonomy" id="104087"/>
    <lineage>
        <taxon>Bacteria</taxon>
        <taxon>Pseudomonadati</taxon>
        <taxon>Pseudomonadota</taxon>
        <taxon>Gammaproteobacteria</taxon>
        <taxon>Pseudomonadales</taxon>
        <taxon>Pseudomonadaceae</taxon>
        <taxon>Pseudomonas</taxon>
    </lineage>
</organism>
<dbReference type="AlphaFoldDB" id="A0AB33EK26"/>
<dbReference type="EMBL" id="CP023466">
    <property type="protein sequence ID" value="ATE80455.1"/>
    <property type="molecule type" value="Genomic_DNA"/>
</dbReference>
<proteinExistence type="predicted"/>
<evidence type="ECO:0000313" key="1">
    <source>
        <dbReference type="EMBL" id="ATE80455.1"/>
    </source>
</evidence>
<dbReference type="Proteomes" id="UP000218385">
    <property type="component" value="Chromosome"/>
</dbReference>
<sequence length="62" mass="6665">MATESPKDVKARALAKLARIQESSKYKTFFSDAAVQAFSRVEGSAFAGKPLKQNEADVGSTQ</sequence>
<accession>A0AB33EK26</accession>
<reference evidence="1 2" key="1">
    <citation type="submission" date="2017-09" db="EMBL/GenBank/DDBJ databases">
        <title>Complete Genome sequence of Lysobacter capsici KNU-15.</title>
        <authorList>
            <person name="Kim M.-C."/>
            <person name="Yi H."/>
            <person name="Lee D.-W."/>
            <person name="Shin J.-H."/>
        </authorList>
    </citation>
    <scope>NUCLEOTIDE SEQUENCE [LARGE SCALE GENOMIC DNA]</scope>
    <source>
        <strain evidence="1 2">KNU-15</strain>
    </source>
</reference>
<protein>
    <submittedName>
        <fullName evidence="1">Uncharacterized protein</fullName>
    </submittedName>
</protein>
<evidence type="ECO:0000313" key="2">
    <source>
        <dbReference type="Proteomes" id="UP000218385"/>
    </source>
</evidence>
<dbReference type="RefSeq" id="WP_096481561.1">
    <property type="nucleotide sequence ID" value="NZ_CP023466.1"/>
</dbReference>
<gene>
    <name evidence="1" type="ORF">CNN82_30135</name>
</gene>